<accession>A0A5C6B241</accession>
<evidence type="ECO:0000313" key="2">
    <source>
        <dbReference type="Proteomes" id="UP000320176"/>
    </source>
</evidence>
<dbReference type="EMBL" id="SJPN01000002">
    <property type="protein sequence ID" value="TWU05907.1"/>
    <property type="molecule type" value="Genomic_DNA"/>
</dbReference>
<comment type="caution">
    <text evidence="1">The sequence shown here is derived from an EMBL/GenBank/DDBJ whole genome shotgun (WGS) entry which is preliminary data.</text>
</comment>
<name>A0A5C6B241_9BACT</name>
<sequence>MIGVKIKQTFVAVFCFSIIFLQPLQMYAGGPLTWFNQSDVEKLAGQIDCLEKHIEKYGSVVAKKPDVWGEARLTRHRSEFEQVMSEELNGFKETINATLTRADSAYLANAFALSAALQEGVSLPSAKESDAVAIITDDGITKRAEAAIARSNPRANATLGFKASEGGIALEPVIKLDQMKRYLDHLNEIRRTNEGDDVGDSPGYAINLVRIPVSVLPGNRTQEGYGAEISVTATPHLSEETLPQVFQSWVINDLVDELTLPVLRHADLKTWDTLLKRFLALYEYLDANGDFPPQRDIVYGEVLNEILNGLYTKSSQTYGTRPVIQSADVQKRQSDAILEIKSVKLDLESIEQRTSSQIGSSRSRHSRYSVPASLRPLVYGRSFHRINYKGQPTPYLFELDRLSELAKRINQTLALTQYPNGQIPNTEVRDFLREELKASYDFLIEAGRRNPAIWDLTEGLYEIIRDGRDLELLERQKLYAHLIGDGGDGRSIRMQPQNEYQVTEDLAWCILVESALLNRQLIDDMQRLAADKNAPCVVSTPLDRFYLPSHMLAPETTYAFNEYVKCRWPIKVFALDPVTQDQNVADAFSLRRELQLAASIAFASGEIGISNFSQFARRIELDAETIALNRTVIGFSHGDDTFGWRFRPRYQTPEIKGTIQAFGQTLFGGPSRNSLLKDQRIEPGIRECTAIVIAPNFVPYLTFDTRANWYKLTRPGWKQFDLKDSTSLGKEIVELRRAKAACVAEQHLHRDGEVYRLMRAVDQLEARLPLQTTFVQMPTEDTKGGFQTLSGGTTNLGPELVGFYGQPGYDPTKDSSFFLVGDNFSVHDTRVIAGGEDLRTRDVTQLVDVVVEGEEPKQTAVVLPSQVRMLSRDILEVRLPKELKPYEREYDEGKKRKVIAVQVGTPYGVSAVLEIPVFEEDKKAEETAAATAAAKAVTAHVEALHPVSYGWEKTPDATATVVFDTGGINVLDIHDGIGMLKLEMNQAENKDVHDLLNTGDAIHADIVFRVEATSNKEGTSSVKGKTIGPLQITLGMDFDPGQLEVPLQAALRSSILPSFDLKEISLQGYVRFYATDGHDSHMGGRERHRDRPIFKLTNALKIKVTEATKCEVECVPALTPPTTVHSIPIELLQGTPLSKAKPLTSTDWNRETETEPYAIRLVTDTVFDDLHRQLSTVSTASGR</sequence>
<proteinExistence type="predicted"/>
<evidence type="ECO:0000313" key="1">
    <source>
        <dbReference type="EMBL" id="TWU05907.1"/>
    </source>
</evidence>
<organism evidence="1 2">
    <name type="scientific">Stieleria varia</name>
    <dbReference type="NCBI Taxonomy" id="2528005"/>
    <lineage>
        <taxon>Bacteria</taxon>
        <taxon>Pseudomonadati</taxon>
        <taxon>Planctomycetota</taxon>
        <taxon>Planctomycetia</taxon>
        <taxon>Pirellulales</taxon>
        <taxon>Pirellulaceae</taxon>
        <taxon>Stieleria</taxon>
    </lineage>
</organism>
<keyword evidence="2" id="KW-1185">Reference proteome</keyword>
<dbReference type="RefSeq" id="WP_146519081.1">
    <property type="nucleotide sequence ID" value="NZ_CP151726.1"/>
</dbReference>
<reference evidence="1 2" key="1">
    <citation type="submission" date="2019-02" db="EMBL/GenBank/DDBJ databases">
        <title>Deep-cultivation of Planctomycetes and their phenomic and genomic characterization uncovers novel biology.</title>
        <authorList>
            <person name="Wiegand S."/>
            <person name="Jogler M."/>
            <person name="Boedeker C."/>
            <person name="Pinto D."/>
            <person name="Vollmers J."/>
            <person name="Rivas-Marin E."/>
            <person name="Kohn T."/>
            <person name="Peeters S.H."/>
            <person name="Heuer A."/>
            <person name="Rast P."/>
            <person name="Oberbeckmann S."/>
            <person name="Bunk B."/>
            <person name="Jeske O."/>
            <person name="Meyerdierks A."/>
            <person name="Storesund J.E."/>
            <person name="Kallscheuer N."/>
            <person name="Luecker S."/>
            <person name="Lage O.M."/>
            <person name="Pohl T."/>
            <person name="Merkel B.J."/>
            <person name="Hornburger P."/>
            <person name="Mueller R.-W."/>
            <person name="Bruemmer F."/>
            <person name="Labrenz M."/>
            <person name="Spormann A.M."/>
            <person name="Op Den Camp H."/>
            <person name="Overmann J."/>
            <person name="Amann R."/>
            <person name="Jetten M.S.M."/>
            <person name="Mascher T."/>
            <person name="Medema M.H."/>
            <person name="Devos D.P."/>
            <person name="Kaster A.-K."/>
            <person name="Ovreas L."/>
            <person name="Rohde M."/>
            <person name="Galperin M.Y."/>
            <person name="Jogler C."/>
        </authorList>
    </citation>
    <scope>NUCLEOTIDE SEQUENCE [LARGE SCALE GENOMIC DNA]</scope>
    <source>
        <strain evidence="1 2">Pla52n</strain>
    </source>
</reference>
<dbReference type="Proteomes" id="UP000320176">
    <property type="component" value="Unassembled WGS sequence"/>
</dbReference>
<dbReference type="OrthoDB" id="212007at2"/>
<dbReference type="AlphaFoldDB" id="A0A5C6B241"/>
<protein>
    <submittedName>
        <fullName evidence="1">Uncharacterized protein</fullName>
    </submittedName>
</protein>
<gene>
    <name evidence="1" type="ORF">Pla52n_16230</name>
</gene>